<reference evidence="2" key="1">
    <citation type="submission" date="2016-10" db="EMBL/GenBank/DDBJ databases">
        <authorList>
            <person name="Varghese N."/>
            <person name="Submissions S."/>
        </authorList>
    </citation>
    <scope>NUCLEOTIDE SEQUENCE [LARGE SCALE GENOMIC DNA]</scope>
    <source>
        <strain evidence="2">CGMCC 1.7738</strain>
    </source>
</reference>
<dbReference type="SUPFAM" id="SSF55298">
    <property type="entry name" value="YjgF-like"/>
    <property type="match status" value="1"/>
</dbReference>
<dbReference type="RefSeq" id="WP_089870858.1">
    <property type="nucleotide sequence ID" value="NZ_FOTC01000004.1"/>
</dbReference>
<dbReference type="Proteomes" id="UP000199607">
    <property type="component" value="Unassembled WGS sequence"/>
</dbReference>
<evidence type="ECO:0000313" key="1">
    <source>
        <dbReference type="EMBL" id="SFL34831.1"/>
    </source>
</evidence>
<name>A0A1I4H0C1_9EURY</name>
<accession>A0A1I4H0C1</accession>
<organism evidence="1 2">
    <name type="scientific">Halogranum rubrum</name>
    <dbReference type="NCBI Taxonomy" id="553466"/>
    <lineage>
        <taxon>Archaea</taxon>
        <taxon>Methanobacteriati</taxon>
        <taxon>Methanobacteriota</taxon>
        <taxon>Stenosarchaea group</taxon>
        <taxon>Halobacteria</taxon>
        <taxon>Halobacteriales</taxon>
        <taxon>Haloferacaceae</taxon>
    </lineage>
</organism>
<dbReference type="InterPro" id="IPR006175">
    <property type="entry name" value="YjgF/YER057c/UK114"/>
</dbReference>
<sequence length="128" mass="14361">MNDRREYSTGTTWEETFGYSRAVRIGDQIRVSGTSAVEDGEVVGVDDPYRQARHILETIGESLAELDAGPEDVILTRIYVADFSLWEPIGDAHREFFGDVRPATTLIEVETLPRPELLLEIEAEAVNH</sequence>
<dbReference type="PANTHER" id="PTHR43857:SF1">
    <property type="entry name" value="YJGH FAMILY PROTEIN"/>
    <property type="match status" value="1"/>
</dbReference>
<dbReference type="Gene3D" id="3.30.1330.40">
    <property type="entry name" value="RutC-like"/>
    <property type="match status" value="1"/>
</dbReference>
<evidence type="ECO:0000313" key="2">
    <source>
        <dbReference type="Proteomes" id="UP000199607"/>
    </source>
</evidence>
<keyword evidence="2" id="KW-1185">Reference proteome</keyword>
<proteinExistence type="predicted"/>
<gene>
    <name evidence="1" type="ORF">SAMN04487950_3483</name>
</gene>
<dbReference type="STRING" id="553466.SAMN04487950_3483"/>
<dbReference type="EMBL" id="FOTC01000004">
    <property type="protein sequence ID" value="SFL34831.1"/>
    <property type="molecule type" value="Genomic_DNA"/>
</dbReference>
<dbReference type="InterPro" id="IPR035959">
    <property type="entry name" value="RutC-like_sf"/>
</dbReference>
<dbReference type="AlphaFoldDB" id="A0A1I4H0C1"/>
<dbReference type="Pfam" id="PF01042">
    <property type="entry name" value="Ribonuc_L-PSP"/>
    <property type="match status" value="1"/>
</dbReference>
<dbReference type="CDD" id="cd06154">
    <property type="entry name" value="YjgF_YER057c_UK114_like_6"/>
    <property type="match status" value="1"/>
</dbReference>
<protein>
    <submittedName>
        <fullName evidence="1">Enamine deaminase RidA, house cleaning of reactive enamine intermediates, YjgF/YER057c/UK114 family</fullName>
    </submittedName>
</protein>
<dbReference type="PANTHER" id="PTHR43857">
    <property type="entry name" value="BLR7761 PROTEIN"/>
    <property type="match status" value="1"/>
</dbReference>